<sequence length="169" mass="19518">MPKPSKPIFYQLFYYRCYPHSLSNGVIPNPILSSLTTHPTQHPHLCYTYLILMLTLNRPTLRTIQQRRSNCCPIELSFQLKWYFLIAQNTSGSSSFQPPSLNTMAYICFYFSIILYERPKIFKLCNLGYDMISNFHLQGRPTSPSAEVTFHILRLASTQAESILIPTNS</sequence>
<dbReference type="Proteomes" id="UP000265566">
    <property type="component" value="Chromosome 1"/>
</dbReference>
<protein>
    <submittedName>
        <fullName evidence="1">Uncharacterized protein</fullName>
    </submittedName>
</protein>
<organism evidence="1">
    <name type="scientific">Medicago truncatula</name>
    <name type="common">Barrel medic</name>
    <name type="synonym">Medicago tribuloides</name>
    <dbReference type="NCBI Taxonomy" id="3880"/>
    <lineage>
        <taxon>Eukaryota</taxon>
        <taxon>Viridiplantae</taxon>
        <taxon>Streptophyta</taxon>
        <taxon>Embryophyta</taxon>
        <taxon>Tracheophyta</taxon>
        <taxon>Spermatophyta</taxon>
        <taxon>Magnoliopsida</taxon>
        <taxon>eudicotyledons</taxon>
        <taxon>Gunneridae</taxon>
        <taxon>Pentapetalae</taxon>
        <taxon>rosids</taxon>
        <taxon>fabids</taxon>
        <taxon>Fabales</taxon>
        <taxon>Fabaceae</taxon>
        <taxon>Papilionoideae</taxon>
        <taxon>50 kb inversion clade</taxon>
        <taxon>NPAAA clade</taxon>
        <taxon>Hologalegina</taxon>
        <taxon>IRL clade</taxon>
        <taxon>Trifolieae</taxon>
        <taxon>Medicago</taxon>
    </lineage>
</organism>
<dbReference type="AlphaFoldDB" id="A0A396JF22"/>
<gene>
    <name evidence="1" type="ORF">MtrunA17_Chr1g0147621</name>
</gene>
<reference evidence="1" key="1">
    <citation type="journal article" date="2018" name="Nat. Plants">
        <title>Whole-genome landscape of Medicago truncatula symbiotic genes.</title>
        <authorList>
            <person name="Pecrix Y."/>
            <person name="Gamas P."/>
            <person name="Carrere S."/>
        </authorList>
    </citation>
    <scope>NUCLEOTIDE SEQUENCE</scope>
    <source>
        <tissue evidence="1">Leaves</tissue>
    </source>
</reference>
<evidence type="ECO:0000313" key="1">
    <source>
        <dbReference type="EMBL" id="RHN76780.1"/>
    </source>
</evidence>
<dbReference type="EMBL" id="PSQE01000001">
    <property type="protein sequence ID" value="RHN76780.1"/>
    <property type="molecule type" value="Genomic_DNA"/>
</dbReference>
<accession>A0A396JF22</accession>
<proteinExistence type="predicted"/>
<name>A0A396JF22_MEDTR</name>
<dbReference type="Gramene" id="rna156">
    <property type="protein sequence ID" value="RHN76780.1"/>
    <property type="gene ID" value="gene156"/>
</dbReference>
<comment type="caution">
    <text evidence="1">The sequence shown here is derived from an EMBL/GenBank/DDBJ whole genome shotgun (WGS) entry which is preliminary data.</text>
</comment>